<proteinExistence type="predicted"/>
<protein>
    <submittedName>
        <fullName evidence="1">P-loop containing nucleoside triphosphate hydrolase protein</fullName>
    </submittedName>
</protein>
<accession>A0ACB6ZXG5</accession>
<gene>
    <name evidence="1" type="ORF">BDM02DRAFT_61158</name>
</gene>
<organism evidence="1 2">
    <name type="scientific">Thelephora ganbajun</name>
    <name type="common">Ganba fungus</name>
    <dbReference type="NCBI Taxonomy" id="370292"/>
    <lineage>
        <taxon>Eukaryota</taxon>
        <taxon>Fungi</taxon>
        <taxon>Dikarya</taxon>
        <taxon>Basidiomycota</taxon>
        <taxon>Agaricomycotina</taxon>
        <taxon>Agaricomycetes</taxon>
        <taxon>Thelephorales</taxon>
        <taxon>Thelephoraceae</taxon>
        <taxon>Thelephora</taxon>
    </lineage>
</organism>
<sequence>MDAKAEELARYLVEKIQSVPAQLRLIIGIAGIPASGKSTLAQLIVDYTNTILKTADAKSLGRTEAIVVGLDGWHLTRAQLATLPDPQLAKDRRGAHWTFDPDSYLEFVKNLRVPLPPPRSHSDSVVEPIIAPSFDHSVKDPDPTGVKIYPWHRIVVIEGLYCFLSIGAWKEAGGILDERWLTTVDFEKATERIIDRHVTSGVAGSIEEARWRTRENDMPNGRFLLDNSLEPTRIIESIQDPTRFSPSGK</sequence>
<name>A0ACB6ZXG5_THEGA</name>
<evidence type="ECO:0000313" key="1">
    <source>
        <dbReference type="EMBL" id="KAF9654232.1"/>
    </source>
</evidence>
<keyword evidence="2" id="KW-1185">Reference proteome</keyword>
<dbReference type="EMBL" id="MU117961">
    <property type="protein sequence ID" value="KAF9654232.1"/>
    <property type="molecule type" value="Genomic_DNA"/>
</dbReference>
<keyword evidence="1" id="KW-0378">Hydrolase</keyword>
<dbReference type="Proteomes" id="UP000886501">
    <property type="component" value="Unassembled WGS sequence"/>
</dbReference>
<reference evidence="1" key="2">
    <citation type="journal article" date="2020" name="Nat. Commun.">
        <title>Large-scale genome sequencing of mycorrhizal fungi provides insights into the early evolution of symbiotic traits.</title>
        <authorList>
            <person name="Miyauchi S."/>
            <person name="Kiss E."/>
            <person name="Kuo A."/>
            <person name="Drula E."/>
            <person name="Kohler A."/>
            <person name="Sanchez-Garcia M."/>
            <person name="Morin E."/>
            <person name="Andreopoulos B."/>
            <person name="Barry K.W."/>
            <person name="Bonito G."/>
            <person name="Buee M."/>
            <person name="Carver A."/>
            <person name="Chen C."/>
            <person name="Cichocki N."/>
            <person name="Clum A."/>
            <person name="Culley D."/>
            <person name="Crous P.W."/>
            <person name="Fauchery L."/>
            <person name="Girlanda M."/>
            <person name="Hayes R.D."/>
            <person name="Keri Z."/>
            <person name="LaButti K."/>
            <person name="Lipzen A."/>
            <person name="Lombard V."/>
            <person name="Magnuson J."/>
            <person name="Maillard F."/>
            <person name="Murat C."/>
            <person name="Nolan M."/>
            <person name="Ohm R.A."/>
            <person name="Pangilinan J."/>
            <person name="Pereira M.F."/>
            <person name="Perotto S."/>
            <person name="Peter M."/>
            <person name="Pfister S."/>
            <person name="Riley R."/>
            <person name="Sitrit Y."/>
            <person name="Stielow J.B."/>
            <person name="Szollosi G."/>
            <person name="Zifcakova L."/>
            <person name="Stursova M."/>
            <person name="Spatafora J.W."/>
            <person name="Tedersoo L."/>
            <person name="Vaario L.M."/>
            <person name="Yamada A."/>
            <person name="Yan M."/>
            <person name="Wang P."/>
            <person name="Xu J."/>
            <person name="Bruns T."/>
            <person name="Baldrian P."/>
            <person name="Vilgalys R."/>
            <person name="Dunand C."/>
            <person name="Henrissat B."/>
            <person name="Grigoriev I.V."/>
            <person name="Hibbett D."/>
            <person name="Nagy L.G."/>
            <person name="Martin F.M."/>
        </authorList>
    </citation>
    <scope>NUCLEOTIDE SEQUENCE</scope>
    <source>
        <strain evidence="1">P2</strain>
    </source>
</reference>
<comment type="caution">
    <text evidence="1">The sequence shown here is derived from an EMBL/GenBank/DDBJ whole genome shotgun (WGS) entry which is preliminary data.</text>
</comment>
<reference evidence="1" key="1">
    <citation type="submission" date="2019-10" db="EMBL/GenBank/DDBJ databases">
        <authorList>
            <consortium name="DOE Joint Genome Institute"/>
            <person name="Kuo A."/>
            <person name="Miyauchi S."/>
            <person name="Kiss E."/>
            <person name="Drula E."/>
            <person name="Kohler A."/>
            <person name="Sanchez-Garcia M."/>
            <person name="Andreopoulos B."/>
            <person name="Barry K.W."/>
            <person name="Bonito G."/>
            <person name="Buee M."/>
            <person name="Carver A."/>
            <person name="Chen C."/>
            <person name="Cichocki N."/>
            <person name="Clum A."/>
            <person name="Culley D."/>
            <person name="Crous P.W."/>
            <person name="Fauchery L."/>
            <person name="Girlanda M."/>
            <person name="Hayes R."/>
            <person name="Keri Z."/>
            <person name="Labutti K."/>
            <person name="Lipzen A."/>
            <person name="Lombard V."/>
            <person name="Magnuson J."/>
            <person name="Maillard F."/>
            <person name="Morin E."/>
            <person name="Murat C."/>
            <person name="Nolan M."/>
            <person name="Ohm R."/>
            <person name="Pangilinan J."/>
            <person name="Pereira M."/>
            <person name="Perotto S."/>
            <person name="Peter M."/>
            <person name="Riley R."/>
            <person name="Sitrit Y."/>
            <person name="Stielow B."/>
            <person name="Szollosi G."/>
            <person name="Zifcakova L."/>
            <person name="Stursova M."/>
            <person name="Spatafora J.W."/>
            <person name="Tedersoo L."/>
            <person name="Vaario L.-M."/>
            <person name="Yamada A."/>
            <person name="Yan M."/>
            <person name="Wang P."/>
            <person name="Xu J."/>
            <person name="Bruns T."/>
            <person name="Baldrian P."/>
            <person name="Vilgalys R."/>
            <person name="Henrissat B."/>
            <person name="Grigoriev I.V."/>
            <person name="Hibbett D."/>
            <person name="Nagy L.G."/>
            <person name="Martin F.M."/>
        </authorList>
    </citation>
    <scope>NUCLEOTIDE SEQUENCE</scope>
    <source>
        <strain evidence="1">P2</strain>
    </source>
</reference>
<evidence type="ECO:0000313" key="2">
    <source>
        <dbReference type="Proteomes" id="UP000886501"/>
    </source>
</evidence>